<gene>
    <name evidence="2" type="ORF">BC751_4381</name>
</gene>
<evidence type="ECO:0008006" key="4">
    <source>
        <dbReference type="Google" id="ProtNLM"/>
    </source>
</evidence>
<reference evidence="2 3" key="1">
    <citation type="submission" date="2019-02" db="EMBL/GenBank/DDBJ databases">
        <title>Genomic Encyclopedia of Archaeal and Bacterial Type Strains, Phase II (KMG-II): from individual species to whole genera.</title>
        <authorList>
            <person name="Goeker M."/>
        </authorList>
    </citation>
    <scope>NUCLEOTIDE SEQUENCE [LARGE SCALE GENOMIC DNA]</scope>
    <source>
        <strain evidence="2 3">DSM 21411</strain>
    </source>
</reference>
<comment type="caution">
    <text evidence="2">The sequence shown here is derived from an EMBL/GenBank/DDBJ whole genome shotgun (WGS) entry which is preliminary data.</text>
</comment>
<dbReference type="EMBL" id="SGXG01000001">
    <property type="protein sequence ID" value="RZS98715.1"/>
    <property type="molecule type" value="Genomic_DNA"/>
</dbReference>
<feature type="signal peptide" evidence="1">
    <location>
        <begin position="1"/>
        <end position="22"/>
    </location>
</feature>
<sequence length="178" mass="19909">MKKLLFVLPALLLIGNLTFAQALEDPKGEVRLNFLNTILIGSVELGYEHFLAPDQSIGLEFHINDRFNYRSAGAGRDFNASSFLLSYNFYFAGNESGKLHISPFFKYRFGEYRESLDGPVTVTNLNSGFIGLIGGYKWNYNNFAFGPFVAVSRGFSGEVADRFNAIELKAGLNVGYRF</sequence>
<dbReference type="OrthoDB" id="768080at2"/>
<dbReference type="AlphaFoldDB" id="A0A4Q7PEJ8"/>
<dbReference type="Proteomes" id="UP000292209">
    <property type="component" value="Unassembled WGS sequence"/>
</dbReference>
<organism evidence="2 3">
    <name type="scientific">Cecembia calidifontis</name>
    <dbReference type="NCBI Taxonomy" id="1187080"/>
    <lineage>
        <taxon>Bacteria</taxon>
        <taxon>Pseudomonadati</taxon>
        <taxon>Bacteroidota</taxon>
        <taxon>Cytophagia</taxon>
        <taxon>Cytophagales</taxon>
        <taxon>Cyclobacteriaceae</taxon>
        <taxon>Cecembia</taxon>
    </lineage>
</organism>
<accession>A0A4Q7PEJ8</accession>
<protein>
    <recommendedName>
        <fullName evidence="4">DUF3575 domain-containing protein</fullName>
    </recommendedName>
</protein>
<proteinExistence type="predicted"/>
<dbReference type="RefSeq" id="WP_130277373.1">
    <property type="nucleotide sequence ID" value="NZ_SGXG01000001.1"/>
</dbReference>
<evidence type="ECO:0000313" key="2">
    <source>
        <dbReference type="EMBL" id="RZS98715.1"/>
    </source>
</evidence>
<evidence type="ECO:0000313" key="3">
    <source>
        <dbReference type="Proteomes" id="UP000292209"/>
    </source>
</evidence>
<evidence type="ECO:0000256" key="1">
    <source>
        <dbReference type="SAM" id="SignalP"/>
    </source>
</evidence>
<keyword evidence="1" id="KW-0732">Signal</keyword>
<name>A0A4Q7PEJ8_9BACT</name>
<feature type="chain" id="PRO_5020266046" description="DUF3575 domain-containing protein" evidence="1">
    <location>
        <begin position="23"/>
        <end position="178"/>
    </location>
</feature>
<keyword evidence="3" id="KW-1185">Reference proteome</keyword>